<dbReference type="Proteomes" id="UP000176700">
    <property type="component" value="Unassembled WGS sequence"/>
</dbReference>
<protein>
    <submittedName>
        <fullName evidence="1">Uncharacterized protein</fullName>
    </submittedName>
</protein>
<evidence type="ECO:0000313" key="1">
    <source>
        <dbReference type="EMBL" id="OGZ43408.1"/>
    </source>
</evidence>
<evidence type="ECO:0000313" key="2">
    <source>
        <dbReference type="Proteomes" id="UP000176700"/>
    </source>
</evidence>
<sequence length="72" mass="8417">MKDFLIYINLRHARFGRFCNGIVNAVGQLKIFFLYSLSHNTSMALSIIRKLTIKGWRYMMMSSFGLIILLKN</sequence>
<proteinExistence type="predicted"/>
<gene>
    <name evidence="1" type="ORF">A2W41_04050</name>
</gene>
<comment type="caution">
    <text evidence="1">The sequence shown here is derived from an EMBL/GenBank/DDBJ whole genome shotgun (WGS) entry which is preliminary data.</text>
</comment>
<dbReference type="AlphaFoldDB" id="A0A1G2G0N7"/>
<dbReference type="EMBL" id="MHNI01000007">
    <property type="protein sequence ID" value="OGZ43408.1"/>
    <property type="molecule type" value="Genomic_DNA"/>
</dbReference>
<accession>A0A1G2G0N7</accession>
<organism evidence="1 2">
    <name type="scientific">Candidatus Ryanbacteria bacterium RIFCSPHIGHO2_01_45_13</name>
    <dbReference type="NCBI Taxonomy" id="1802112"/>
    <lineage>
        <taxon>Bacteria</taxon>
        <taxon>Candidatus Ryaniibacteriota</taxon>
    </lineage>
</organism>
<reference evidence="1 2" key="1">
    <citation type="journal article" date="2016" name="Nat. Commun.">
        <title>Thousands of microbial genomes shed light on interconnected biogeochemical processes in an aquifer system.</title>
        <authorList>
            <person name="Anantharaman K."/>
            <person name="Brown C.T."/>
            <person name="Hug L.A."/>
            <person name="Sharon I."/>
            <person name="Castelle C.J."/>
            <person name="Probst A.J."/>
            <person name="Thomas B.C."/>
            <person name="Singh A."/>
            <person name="Wilkins M.J."/>
            <person name="Karaoz U."/>
            <person name="Brodie E.L."/>
            <person name="Williams K.H."/>
            <person name="Hubbard S.S."/>
            <person name="Banfield J.F."/>
        </authorList>
    </citation>
    <scope>NUCLEOTIDE SEQUENCE [LARGE SCALE GENOMIC DNA]</scope>
</reference>
<name>A0A1G2G0N7_9BACT</name>